<dbReference type="EMBL" id="CAUJNA010000074">
    <property type="protein sequence ID" value="CAJ1371401.1"/>
    <property type="molecule type" value="Genomic_DNA"/>
</dbReference>
<name>A0AA36MHA3_9DINO</name>
<proteinExistence type="predicted"/>
<dbReference type="InterPro" id="IPR050970">
    <property type="entry name" value="Cl_channel_volt-gated"/>
</dbReference>
<evidence type="ECO:0000256" key="5">
    <source>
        <dbReference type="ARBA" id="ARBA00023136"/>
    </source>
</evidence>
<keyword evidence="5 6" id="KW-0472">Membrane</keyword>
<comment type="caution">
    <text evidence="7">The sequence shown here is derived from an EMBL/GenBank/DDBJ whole genome shotgun (WGS) entry which is preliminary data.</text>
</comment>
<dbReference type="SUPFAM" id="SSF81340">
    <property type="entry name" value="Clc chloride channel"/>
    <property type="match status" value="1"/>
</dbReference>
<evidence type="ECO:0000256" key="3">
    <source>
        <dbReference type="ARBA" id="ARBA00022737"/>
    </source>
</evidence>
<feature type="transmembrane region" description="Helical" evidence="6">
    <location>
        <begin position="127"/>
        <end position="149"/>
    </location>
</feature>
<keyword evidence="3" id="KW-0677">Repeat</keyword>
<evidence type="ECO:0000313" key="8">
    <source>
        <dbReference type="Proteomes" id="UP001178507"/>
    </source>
</evidence>
<dbReference type="GO" id="GO:0016020">
    <property type="term" value="C:membrane"/>
    <property type="evidence" value="ECO:0007669"/>
    <property type="project" value="UniProtKB-SubCell"/>
</dbReference>
<dbReference type="Gene3D" id="1.10.3080.10">
    <property type="entry name" value="Clc chloride channel"/>
    <property type="match status" value="1"/>
</dbReference>
<sequence>MMPRLYDTSSYSACFFASTFGTFVFMCLNMLFSGDGQLKPLFNSDITPGFDAGIEAETILFLVLSSVTGALSGALASAFVICHRKAAPSAPRDLAIFLGAGGVGAFLRVGVGRPAKNIGGLEVELKGLGWCSALLTLGTGPFLSEIFGVEAHLRHSELASFAPVLFLLLTKTSYTIMALSMPIPAGVVAPSLMIGGLLGRVIASLLLGGSRPNLPPFCWRILAPNGSNEGEYIARLAIVGATCFCGAVCRAALPE</sequence>
<evidence type="ECO:0000256" key="2">
    <source>
        <dbReference type="ARBA" id="ARBA00022692"/>
    </source>
</evidence>
<reference evidence="7" key="1">
    <citation type="submission" date="2023-08" db="EMBL/GenBank/DDBJ databases">
        <authorList>
            <person name="Chen Y."/>
            <person name="Shah S."/>
            <person name="Dougan E. K."/>
            <person name="Thang M."/>
            <person name="Chan C."/>
        </authorList>
    </citation>
    <scope>NUCLEOTIDE SEQUENCE</scope>
</reference>
<dbReference type="AlphaFoldDB" id="A0AA36MHA3"/>
<dbReference type="Proteomes" id="UP001178507">
    <property type="component" value="Unassembled WGS sequence"/>
</dbReference>
<dbReference type="Pfam" id="PF00654">
    <property type="entry name" value="Voltage_CLC"/>
    <property type="match status" value="1"/>
</dbReference>
<protein>
    <submittedName>
        <fullName evidence="7">Uncharacterized protein</fullName>
    </submittedName>
</protein>
<accession>A0AA36MHA3</accession>
<feature type="transmembrane region" description="Helical" evidence="6">
    <location>
        <begin position="161"/>
        <end position="181"/>
    </location>
</feature>
<dbReference type="PANTHER" id="PTHR45720:SF10">
    <property type="entry name" value="CHLORIDE CHANNEL PROTEIN 2"/>
    <property type="match status" value="1"/>
</dbReference>
<keyword evidence="4 6" id="KW-1133">Transmembrane helix</keyword>
<dbReference type="PRINTS" id="PR00762">
    <property type="entry name" value="CLCHANNEL"/>
</dbReference>
<evidence type="ECO:0000256" key="1">
    <source>
        <dbReference type="ARBA" id="ARBA00004141"/>
    </source>
</evidence>
<organism evidence="7 8">
    <name type="scientific">Effrenium voratum</name>
    <dbReference type="NCBI Taxonomy" id="2562239"/>
    <lineage>
        <taxon>Eukaryota</taxon>
        <taxon>Sar</taxon>
        <taxon>Alveolata</taxon>
        <taxon>Dinophyceae</taxon>
        <taxon>Suessiales</taxon>
        <taxon>Symbiodiniaceae</taxon>
        <taxon>Effrenium</taxon>
    </lineage>
</organism>
<feature type="transmembrane region" description="Helical" evidence="6">
    <location>
        <begin position="12"/>
        <end position="32"/>
    </location>
</feature>
<keyword evidence="2 6" id="KW-0812">Transmembrane</keyword>
<gene>
    <name evidence="7" type="ORF">EVOR1521_LOCUS1711</name>
</gene>
<feature type="transmembrane region" description="Helical" evidence="6">
    <location>
        <begin position="94"/>
        <end position="115"/>
    </location>
</feature>
<evidence type="ECO:0000256" key="4">
    <source>
        <dbReference type="ARBA" id="ARBA00022989"/>
    </source>
</evidence>
<dbReference type="InterPro" id="IPR001807">
    <property type="entry name" value="ClC"/>
</dbReference>
<dbReference type="GO" id="GO:0005247">
    <property type="term" value="F:voltage-gated chloride channel activity"/>
    <property type="evidence" value="ECO:0007669"/>
    <property type="project" value="TreeGrafter"/>
</dbReference>
<feature type="transmembrane region" description="Helical" evidence="6">
    <location>
        <begin position="59"/>
        <end position="82"/>
    </location>
</feature>
<evidence type="ECO:0000256" key="6">
    <source>
        <dbReference type="SAM" id="Phobius"/>
    </source>
</evidence>
<comment type="subcellular location">
    <subcellularLocation>
        <location evidence="1">Membrane</location>
        <topology evidence="1">Multi-pass membrane protein</topology>
    </subcellularLocation>
</comment>
<dbReference type="PANTHER" id="PTHR45720">
    <property type="entry name" value="CHLORIDE CHANNEL PROTEIN 2"/>
    <property type="match status" value="1"/>
</dbReference>
<evidence type="ECO:0000313" key="7">
    <source>
        <dbReference type="EMBL" id="CAJ1371401.1"/>
    </source>
</evidence>
<keyword evidence="8" id="KW-1185">Reference proteome</keyword>
<dbReference type="InterPro" id="IPR014743">
    <property type="entry name" value="Cl-channel_core"/>
</dbReference>
<feature type="transmembrane region" description="Helical" evidence="6">
    <location>
        <begin position="187"/>
        <end position="207"/>
    </location>
</feature>